<protein>
    <submittedName>
        <fullName evidence="2">Uncharacterized protein</fullName>
    </submittedName>
</protein>
<feature type="transmembrane region" description="Helical" evidence="1">
    <location>
        <begin position="20"/>
        <end position="41"/>
    </location>
</feature>
<dbReference type="Proteomes" id="UP000178481">
    <property type="component" value="Unassembled WGS sequence"/>
</dbReference>
<comment type="caution">
    <text evidence="2">The sequence shown here is derived from an EMBL/GenBank/DDBJ whole genome shotgun (WGS) entry which is preliminary data.</text>
</comment>
<evidence type="ECO:0000313" key="3">
    <source>
        <dbReference type="Proteomes" id="UP000178481"/>
    </source>
</evidence>
<evidence type="ECO:0000313" key="2">
    <source>
        <dbReference type="EMBL" id="OHA58004.1"/>
    </source>
</evidence>
<evidence type="ECO:0000256" key="1">
    <source>
        <dbReference type="SAM" id="Phobius"/>
    </source>
</evidence>
<accession>A0A1G2QBP9</accession>
<keyword evidence="1" id="KW-0472">Membrane</keyword>
<name>A0A1G2QBP9_9BACT</name>
<keyword evidence="1" id="KW-0812">Transmembrane</keyword>
<dbReference type="AlphaFoldDB" id="A0A1G2QBP9"/>
<feature type="transmembrane region" description="Helical" evidence="1">
    <location>
        <begin position="53"/>
        <end position="74"/>
    </location>
</feature>
<organism evidence="2 3">
    <name type="scientific">Candidatus Vogelbacteria bacterium RIFOXYD1_FULL_42_15</name>
    <dbReference type="NCBI Taxonomy" id="1802437"/>
    <lineage>
        <taxon>Bacteria</taxon>
        <taxon>Candidatus Vogeliibacteriota</taxon>
    </lineage>
</organism>
<dbReference type="EMBL" id="MHTI01000040">
    <property type="protein sequence ID" value="OHA58004.1"/>
    <property type="molecule type" value="Genomic_DNA"/>
</dbReference>
<reference evidence="2 3" key="1">
    <citation type="journal article" date="2016" name="Nat. Commun.">
        <title>Thousands of microbial genomes shed light on interconnected biogeochemical processes in an aquifer system.</title>
        <authorList>
            <person name="Anantharaman K."/>
            <person name="Brown C.T."/>
            <person name="Hug L.A."/>
            <person name="Sharon I."/>
            <person name="Castelle C.J."/>
            <person name="Probst A.J."/>
            <person name="Thomas B.C."/>
            <person name="Singh A."/>
            <person name="Wilkins M.J."/>
            <person name="Karaoz U."/>
            <person name="Brodie E.L."/>
            <person name="Williams K.H."/>
            <person name="Hubbard S.S."/>
            <person name="Banfield J.F."/>
        </authorList>
    </citation>
    <scope>NUCLEOTIDE SEQUENCE [LARGE SCALE GENOMIC DNA]</scope>
</reference>
<keyword evidence="1" id="KW-1133">Transmembrane helix</keyword>
<gene>
    <name evidence="2" type="ORF">A2607_00910</name>
</gene>
<sequence length="123" mass="14055">MFKKISTFFDRMEDRTRGYLSRYPNLYAIIAGTGLILFWRGIWEGSIGLMSNFMSTVIGAIILLSTGVLVSYFIGDKILISGIKGEKKIIEKTREEIEDDDVQLKNIDKKIDDLRSLIEKLSK</sequence>
<proteinExistence type="predicted"/>